<sequence>MAETALSLSAPEPIRLGPESPLWKAAGDWRVYLMTPATSLMLNMLPGVSAGVEQHSTTVFVEPWARLFRSVPQIQEGVFDPHMAERIRKYHVDIKGTDQNGERYHALSPELYYASHAIFTYTVLTTLELFDHPLTDSEKAAYYEDSKIWFHNYGVSDRMMPRTWPEFEAYFERLIAEGMENTAVTDYLLDLYRHPVRYRPAGISPLVWRLLAPLVGSHARLLAAAAVPAVCRERAGLRFNRVDRARFAALAATVRSVWPRLPERVRITPRAWYAKQAVLRERAGLAGH</sequence>
<accession>A0A6G9YR94</accession>
<dbReference type="GO" id="GO:0016491">
    <property type="term" value="F:oxidoreductase activity"/>
    <property type="evidence" value="ECO:0007669"/>
    <property type="project" value="InterPro"/>
</dbReference>
<evidence type="ECO:0000313" key="2">
    <source>
        <dbReference type="EMBL" id="QIS15536.1"/>
    </source>
</evidence>
<protein>
    <submittedName>
        <fullName evidence="2">DUF2236 domain-containing protein</fullName>
    </submittedName>
</protein>
<evidence type="ECO:0000313" key="3">
    <source>
        <dbReference type="Proteomes" id="UP000503540"/>
    </source>
</evidence>
<gene>
    <name evidence="2" type="ORF">F5544_38570</name>
</gene>
<dbReference type="Pfam" id="PF09995">
    <property type="entry name" value="MPAB_Lcp_cat"/>
    <property type="match status" value="1"/>
</dbReference>
<reference evidence="2 3" key="1">
    <citation type="journal article" date="2019" name="ACS Chem. Biol.">
        <title>Identification and Mobilization of a Cryptic Antibiotic Biosynthesis Gene Locus from a Human-Pathogenic Nocardia Isolate.</title>
        <authorList>
            <person name="Herisse M."/>
            <person name="Ishida K."/>
            <person name="Porter J.L."/>
            <person name="Howden B."/>
            <person name="Hertweck C."/>
            <person name="Stinear T.P."/>
            <person name="Pidot S.J."/>
        </authorList>
    </citation>
    <scope>NUCLEOTIDE SEQUENCE [LARGE SCALE GENOMIC DNA]</scope>
    <source>
        <strain evidence="2 3">AUSMDU00012717</strain>
    </source>
</reference>
<dbReference type="EMBL" id="CP046172">
    <property type="protein sequence ID" value="QIS15536.1"/>
    <property type="molecule type" value="Genomic_DNA"/>
</dbReference>
<keyword evidence="3" id="KW-1185">Reference proteome</keyword>
<dbReference type="RefSeq" id="WP_167477767.1">
    <property type="nucleotide sequence ID" value="NZ_CP046172.1"/>
</dbReference>
<dbReference type="AlphaFoldDB" id="A0A6G9YR94"/>
<dbReference type="PANTHER" id="PTHR36151:SF3">
    <property type="entry name" value="ER-BOUND OXYGENASE MPAB_MPAB'_RUBBER OXYGENASE CATALYTIC DOMAIN-CONTAINING PROTEIN"/>
    <property type="match status" value="1"/>
</dbReference>
<name>A0A6G9YR94_9NOCA</name>
<organism evidence="2 3">
    <name type="scientific">Nocardia arthritidis</name>
    <dbReference type="NCBI Taxonomy" id="228602"/>
    <lineage>
        <taxon>Bacteria</taxon>
        <taxon>Bacillati</taxon>
        <taxon>Actinomycetota</taxon>
        <taxon>Actinomycetes</taxon>
        <taxon>Mycobacteriales</taxon>
        <taxon>Nocardiaceae</taxon>
        <taxon>Nocardia</taxon>
    </lineage>
</organism>
<dbReference type="InterPro" id="IPR018713">
    <property type="entry name" value="MPAB/Lcp_cat_dom"/>
</dbReference>
<dbReference type="Proteomes" id="UP000503540">
    <property type="component" value="Chromosome"/>
</dbReference>
<dbReference type="PANTHER" id="PTHR36151">
    <property type="entry name" value="BLR2777 PROTEIN"/>
    <property type="match status" value="1"/>
</dbReference>
<feature type="domain" description="ER-bound oxygenase mpaB/mpaB'/Rubber oxygenase catalytic" evidence="1">
    <location>
        <begin position="23"/>
        <end position="255"/>
    </location>
</feature>
<dbReference type="KEGG" id="nah:F5544_38570"/>
<proteinExistence type="predicted"/>
<evidence type="ECO:0000259" key="1">
    <source>
        <dbReference type="Pfam" id="PF09995"/>
    </source>
</evidence>